<evidence type="ECO:0000256" key="3">
    <source>
        <dbReference type="ARBA" id="ARBA00022516"/>
    </source>
</evidence>
<keyword evidence="3" id="KW-0444">Lipid biosynthesis</keyword>
<keyword evidence="5 10" id="KW-0808">Transferase</keyword>
<sequence>MKRIDQYWYSRNSLAIALLPLSFLFRIVSLLRRLCYRTGLCTVFKLPVPVIVVGNINVGGTGKTPLVIWLADFLKKEGLSPGIISRGYGGRAQSWPQQVKIDSDPRMVGDEAVLLARRTQCPVTVAPKRAAAAKSLLQQEQCDIIISDDGLQHYALHRDLEIAVVDGVRRFGNGFHLPAGPLRESEKRLQSVDFVVVNGASLHNEYAMTLEGKEVINMRDRQHKCSLLEFKGKEVHAIAGIGNPDRFFSYLRFLGMNVIEYAFPDHYAYTQKDFNFNEDQIVVMTEKDAVKCTKYCHVNSWYVTVEASMEPEFLNRIRKKIKQLREE</sequence>
<evidence type="ECO:0000256" key="5">
    <source>
        <dbReference type="ARBA" id="ARBA00022679"/>
    </source>
</evidence>
<evidence type="ECO:0000256" key="2">
    <source>
        <dbReference type="ARBA" id="ARBA00012071"/>
    </source>
</evidence>
<dbReference type="SUPFAM" id="SSF52540">
    <property type="entry name" value="P-loop containing nucleoside triphosphate hydrolases"/>
    <property type="match status" value="1"/>
</dbReference>
<keyword evidence="8" id="KW-0067">ATP-binding</keyword>
<keyword evidence="4" id="KW-0441">Lipid A biosynthesis</keyword>
<dbReference type="EC" id="2.7.1.130" evidence="2"/>
<dbReference type="InterPro" id="IPR027417">
    <property type="entry name" value="P-loop_NTPase"/>
</dbReference>
<dbReference type="NCBIfam" id="TIGR00682">
    <property type="entry name" value="lpxK"/>
    <property type="match status" value="1"/>
</dbReference>
<evidence type="ECO:0000256" key="4">
    <source>
        <dbReference type="ARBA" id="ARBA00022556"/>
    </source>
</evidence>
<keyword evidence="7 10" id="KW-0418">Kinase</keyword>
<accession>A0A3B0ZRQ8</accession>
<proteinExistence type="inferred from homology"/>
<dbReference type="InterPro" id="IPR003758">
    <property type="entry name" value="LpxK"/>
</dbReference>
<dbReference type="GO" id="GO:0009244">
    <property type="term" value="P:lipopolysaccharide core region biosynthetic process"/>
    <property type="evidence" value="ECO:0007669"/>
    <property type="project" value="TreeGrafter"/>
</dbReference>
<evidence type="ECO:0000256" key="9">
    <source>
        <dbReference type="ARBA" id="ARBA00023098"/>
    </source>
</evidence>
<name>A0A3B0ZRQ8_9ZZZZ</name>
<dbReference type="GO" id="GO:0009245">
    <property type="term" value="P:lipid A biosynthetic process"/>
    <property type="evidence" value="ECO:0007669"/>
    <property type="project" value="UniProtKB-KW"/>
</dbReference>
<evidence type="ECO:0000256" key="1">
    <source>
        <dbReference type="ARBA" id="ARBA00004870"/>
    </source>
</evidence>
<dbReference type="GO" id="GO:0005524">
    <property type="term" value="F:ATP binding"/>
    <property type="evidence" value="ECO:0007669"/>
    <property type="project" value="UniProtKB-KW"/>
</dbReference>
<evidence type="ECO:0000256" key="8">
    <source>
        <dbReference type="ARBA" id="ARBA00022840"/>
    </source>
</evidence>
<dbReference type="PANTHER" id="PTHR42724:SF1">
    <property type="entry name" value="TETRAACYLDISACCHARIDE 4'-KINASE, MITOCHONDRIAL-RELATED"/>
    <property type="match status" value="1"/>
</dbReference>
<dbReference type="GO" id="GO:0009029">
    <property type="term" value="F:lipid-A 4'-kinase activity"/>
    <property type="evidence" value="ECO:0007669"/>
    <property type="project" value="UniProtKB-EC"/>
</dbReference>
<dbReference type="HAMAP" id="MF_00409">
    <property type="entry name" value="LpxK"/>
    <property type="match status" value="1"/>
</dbReference>
<evidence type="ECO:0000256" key="6">
    <source>
        <dbReference type="ARBA" id="ARBA00022741"/>
    </source>
</evidence>
<keyword evidence="6" id="KW-0547">Nucleotide-binding</keyword>
<dbReference type="EMBL" id="UOFO01000150">
    <property type="protein sequence ID" value="VAW88719.1"/>
    <property type="molecule type" value="Genomic_DNA"/>
</dbReference>
<reference evidence="10" key="1">
    <citation type="submission" date="2018-06" db="EMBL/GenBank/DDBJ databases">
        <authorList>
            <person name="Zhirakovskaya E."/>
        </authorList>
    </citation>
    <scope>NUCLEOTIDE SEQUENCE</scope>
</reference>
<dbReference type="UniPathway" id="UPA00359">
    <property type="reaction ID" value="UER00482"/>
</dbReference>
<organism evidence="10">
    <name type="scientific">hydrothermal vent metagenome</name>
    <dbReference type="NCBI Taxonomy" id="652676"/>
    <lineage>
        <taxon>unclassified sequences</taxon>
        <taxon>metagenomes</taxon>
        <taxon>ecological metagenomes</taxon>
    </lineage>
</organism>
<evidence type="ECO:0000313" key="10">
    <source>
        <dbReference type="EMBL" id="VAW88719.1"/>
    </source>
</evidence>
<gene>
    <name evidence="10" type="ORF">MNBD_GAMMA16-111</name>
</gene>
<dbReference type="Pfam" id="PF02606">
    <property type="entry name" value="LpxK"/>
    <property type="match status" value="1"/>
</dbReference>
<dbReference type="AlphaFoldDB" id="A0A3B0ZRQ8"/>
<comment type="pathway">
    <text evidence="1">Glycolipid biosynthesis; lipid IV(A) biosynthesis; lipid IV(A) from (3R)-3-hydroxytetradecanoyl-[acyl-carrier-protein] and UDP-N-acetyl-alpha-D-glucosamine: step 6/6.</text>
</comment>
<keyword evidence="9" id="KW-0443">Lipid metabolism</keyword>
<dbReference type="GO" id="GO:0005886">
    <property type="term" value="C:plasma membrane"/>
    <property type="evidence" value="ECO:0007669"/>
    <property type="project" value="TreeGrafter"/>
</dbReference>
<dbReference type="PANTHER" id="PTHR42724">
    <property type="entry name" value="TETRAACYLDISACCHARIDE 4'-KINASE"/>
    <property type="match status" value="1"/>
</dbReference>
<protein>
    <recommendedName>
        <fullName evidence="2">tetraacyldisaccharide 4'-kinase</fullName>
        <ecNumber evidence="2">2.7.1.130</ecNumber>
    </recommendedName>
</protein>
<evidence type="ECO:0000256" key="7">
    <source>
        <dbReference type="ARBA" id="ARBA00022777"/>
    </source>
</evidence>